<dbReference type="OrthoDB" id="2157103at2759"/>
<keyword evidence="2" id="KW-1185">Reference proteome</keyword>
<feature type="non-terminal residue" evidence="1">
    <location>
        <position position="1"/>
    </location>
</feature>
<dbReference type="RefSeq" id="XP_033589620.1">
    <property type="nucleotide sequence ID" value="XM_033730389.1"/>
</dbReference>
<reference evidence="1" key="1">
    <citation type="journal article" date="2020" name="Stud. Mycol.">
        <title>101 Dothideomycetes genomes: a test case for predicting lifestyles and emergence of pathogens.</title>
        <authorList>
            <person name="Haridas S."/>
            <person name="Albert R."/>
            <person name="Binder M."/>
            <person name="Bloem J."/>
            <person name="Labutti K."/>
            <person name="Salamov A."/>
            <person name="Andreopoulos B."/>
            <person name="Baker S."/>
            <person name="Barry K."/>
            <person name="Bills G."/>
            <person name="Bluhm B."/>
            <person name="Cannon C."/>
            <person name="Castanera R."/>
            <person name="Culley D."/>
            <person name="Daum C."/>
            <person name="Ezra D."/>
            <person name="Gonzalez J."/>
            <person name="Henrissat B."/>
            <person name="Kuo A."/>
            <person name="Liang C."/>
            <person name="Lipzen A."/>
            <person name="Lutzoni F."/>
            <person name="Magnuson J."/>
            <person name="Mondo S."/>
            <person name="Nolan M."/>
            <person name="Ohm R."/>
            <person name="Pangilinan J."/>
            <person name="Park H.-J."/>
            <person name="Ramirez L."/>
            <person name="Alfaro M."/>
            <person name="Sun H."/>
            <person name="Tritt A."/>
            <person name="Yoshinaga Y."/>
            <person name="Zwiers L.-H."/>
            <person name="Turgeon B."/>
            <person name="Goodwin S."/>
            <person name="Spatafora J."/>
            <person name="Crous P."/>
            <person name="Grigoriev I."/>
        </authorList>
    </citation>
    <scope>NUCLEOTIDE SEQUENCE</scope>
    <source>
        <strain evidence="1">CBS 113389</strain>
    </source>
</reference>
<proteinExistence type="predicted"/>
<dbReference type="Proteomes" id="UP000799767">
    <property type="component" value="Unassembled WGS sequence"/>
</dbReference>
<protein>
    <submittedName>
        <fullName evidence="1">Uncharacterized protein</fullName>
    </submittedName>
</protein>
<gene>
    <name evidence="1" type="ORF">BDY17DRAFT_242735</name>
</gene>
<dbReference type="AlphaFoldDB" id="A0A6A6PSH2"/>
<organism evidence="1 2">
    <name type="scientific">Neohortaea acidophila</name>
    <dbReference type="NCBI Taxonomy" id="245834"/>
    <lineage>
        <taxon>Eukaryota</taxon>
        <taxon>Fungi</taxon>
        <taxon>Dikarya</taxon>
        <taxon>Ascomycota</taxon>
        <taxon>Pezizomycotina</taxon>
        <taxon>Dothideomycetes</taxon>
        <taxon>Dothideomycetidae</taxon>
        <taxon>Mycosphaerellales</taxon>
        <taxon>Teratosphaeriaceae</taxon>
        <taxon>Neohortaea</taxon>
    </lineage>
</organism>
<feature type="non-terminal residue" evidence="1">
    <location>
        <position position="64"/>
    </location>
</feature>
<evidence type="ECO:0000313" key="1">
    <source>
        <dbReference type="EMBL" id="KAF2483050.1"/>
    </source>
</evidence>
<accession>A0A6A6PSH2</accession>
<dbReference type="GeneID" id="54471391"/>
<sequence length="64" mass="7184">TNQAKLEETAKVEPKKKTIAQLDEELRQKLSGMAGDGGAAGIEYEDGRPVDMKRSVRNNMFRYI</sequence>
<evidence type="ECO:0000313" key="2">
    <source>
        <dbReference type="Proteomes" id="UP000799767"/>
    </source>
</evidence>
<dbReference type="EMBL" id="MU001635">
    <property type="protein sequence ID" value="KAF2483050.1"/>
    <property type="molecule type" value="Genomic_DNA"/>
</dbReference>
<name>A0A6A6PSH2_9PEZI</name>